<feature type="transmembrane region" description="Helical" evidence="4">
    <location>
        <begin position="365"/>
        <end position="386"/>
    </location>
</feature>
<feature type="transmembrane region" description="Helical" evidence="4">
    <location>
        <begin position="337"/>
        <end position="359"/>
    </location>
</feature>
<evidence type="ECO:0000259" key="5">
    <source>
        <dbReference type="PROSITE" id="PS50850"/>
    </source>
</evidence>
<feature type="transmembrane region" description="Helical" evidence="4">
    <location>
        <begin position="68"/>
        <end position="86"/>
    </location>
</feature>
<feature type="transmembrane region" description="Helical" evidence="4">
    <location>
        <begin position="276"/>
        <end position="296"/>
    </location>
</feature>
<evidence type="ECO:0000256" key="2">
    <source>
        <dbReference type="ARBA" id="ARBA00022989"/>
    </source>
</evidence>
<evidence type="ECO:0000256" key="3">
    <source>
        <dbReference type="ARBA" id="ARBA00023136"/>
    </source>
</evidence>
<dbReference type="GO" id="GO:0005886">
    <property type="term" value="C:plasma membrane"/>
    <property type="evidence" value="ECO:0007669"/>
    <property type="project" value="TreeGrafter"/>
</dbReference>
<sequence>MNKKVLALLGFGHAITDIIQGGLTMMLAFLQPVLTLSQLQVGMVMLAFNLSSSVIQPAFGIFSDRFRAAWLIPTGCLLAGVGMSLTGFMPNYTLLLVASLIAGLGVAAYHPEGSKYARCASGSRKASGMAIFSVGGNFGFAMGPILATLLLAWAGREGTLGFLVINGVMSLLLWFYLPTITKTETTRPLPPPKIVRESPTSEGRGLSQGQIIGAAIMLVLVIIMRTWMHFGIVTFLPQYSMHHLQHSQAYAAGMTSIFLLFGAFGTVFGGPAADRWGLKTVIVASMAVTIPLLHLFPYTSGPASMVVIALSGFALISTFAITVVLGQELLPNNVGLASGLTLGFGIGAGGIGATLLGWFADRWGLPSIFHIMIIFAVTGLVLSFFLPGREKLLATRTDSSQSRC</sequence>
<evidence type="ECO:0000313" key="6">
    <source>
        <dbReference type="EMBL" id="QQG66624.1"/>
    </source>
</evidence>
<dbReference type="Proteomes" id="UP000596092">
    <property type="component" value="Chromosome"/>
</dbReference>
<dbReference type="RefSeq" id="WP_199262908.1">
    <property type="nucleotide sequence ID" value="NZ_CP054140.1"/>
</dbReference>
<dbReference type="InterPro" id="IPR011701">
    <property type="entry name" value="MFS"/>
</dbReference>
<dbReference type="Pfam" id="PF07690">
    <property type="entry name" value="MFS_1"/>
    <property type="match status" value="1"/>
</dbReference>
<evidence type="ECO:0000256" key="4">
    <source>
        <dbReference type="SAM" id="Phobius"/>
    </source>
</evidence>
<name>A0A7T5VF39_9BACT</name>
<dbReference type="GO" id="GO:0022857">
    <property type="term" value="F:transmembrane transporter activity"/>
    <property type="evidence" value="ECO:0007669"/>
    <property type="project" value="InterPro"/>
</dbReference>
<keyword evidence="1 4" id="KW-0812">Transmembrane</keyword>
<dbReference type="Gene3D" id="1.20.1250.20">
    <property type="entry name" value="MFS general substrate transporter like domains"/>
    <property type="match status" value="2"/>
</dbReference>
<accession>A0A7T5VF39</accession>
<dbReference type="KEGG" id="dog:HP555_12470"/>
<dbReference type="PANTHER" id="PTHR43129">
    <property type="entry name" value="FOSMIDOMYCIN RESISTANCE PROTEIN"/>
    <property type="match status" value="1"/>
</dbReference>
<feature type="transmembrane region" description="Helical" evidence="4">
    <location>
        <begin position="211"/>
        <end position="230"/>
    </location>
</feature>
<keyword evidence="2 4" id="KW-1133">Transmembrane helix</keyword>
<dbReference type="InterPro" id="IPR036259">
    <property type="entry name" value="MFS_trans_sf"/>
</dbReference>
<feature type="transmembrane region" description="Helical" evidence="4">
    <location>
        <begin position="92"/>
        <end position="109"/>
    </location>
</feature>
<reference evidence="6 7" key="1">
    <citation type="submission" date="2020-05" db="EMBL/GenBank/DDBJ databases">
        <title>Complete genome of Desulfobulbus oligotrophicus.</title>
        <authorList>
            <person name="Podar M."/>
        </authorList>
    </citation>
    <scope>NUCLEOTIDE SEQUENCE [LARGE SCALE GENOMIC DNA]</scope>
    <source>
        <strain evidence="6 7">Prop6</strain>
    </source>
</reference>
<feature type="transmembrane region" description="Helical" evidence="4">
    <location>
        <begin position="302"/>
        <end position="325"/>
    </location>
</feature>
<dbReference type="EMBL" id="CP054140">
    <property type="protein sequence ID" value="QQG66624.1"/>
    <property type="molecule type" value="Genomic_DNA"/>
</dbReference>
<feature type="transmembrane region" description="Helical" evidence="4">
    <location>
        <begin position="250"/>
        <end position="269"/>
    </location>
</feature>
<dbReference type="SUPFAM" id="SSF103473">
    <property type="entry name" value="MFS general substrate transporter"/>
    <property type="match status" value="1"/>
</dbReference>
<evidence type="ECO:0000256" key="1">
    <source>
        <dbReference type="ARBA" id="ARBA00022692"/>
    </source>
</evidence>
<keyword evidence="3 4" id="KW-0472">Membrane</keyword>
<gene>
    <name evidence="6" type="ORF">HP555_12470</name>
</gene>
<feature type="transmembrane region" description="Helical" evidence="4">
    <location>
        <begin position="160"/>
        <end position="177"/>
    </location>
</feature>
<feature type="transmembrane region" description="Helical" evidence="4">
    <location>
        <begin position="130"/>
        <end position="154"/>
    </location>
</feature>
<dbReference type="InterPro" id="IPR020846">
    <property type="entry name" value="MFS_dom"/>
</dbReference>
<organism evidence="6 7">
    <name type="scientific">Desulfobulbus oligotrophicus</name>
    <dbReference type="NCBI Taxonomy" id="1909699"/>
    <lineage>
        <taxon>Bacteria</taxon>
        <taxon>Pseudomonadati</taxon>
        <taxon>Thermodesulfobacteriota</taxon>
        <taxon>Desulfobulbia</taxon>
        <taxon>Desulfobulbales</taxon>
        <taxon>Desulfobulbaceae</taxon>
        <taxon>Desulfobulbus</taxon>
    </lineage>
</organism>
<evidence type="ECO:0000313" key="7">
    <source>
        <dbReference type="Proteomes" id="UP000596092"/>
    </source>
</evidence>
<dbReference type="AlphaFoldDB" id="A0A7T5VF39"/>
<protein>
    <submittedName>
        <fullName evidence="6">MFS transporter</fullName>
    </submittedName>
</protein>
<proteinExistence type="predicted"/>
<dbReference type="CDD" id="cd17478">
    <property type="entry name" value="MFS_FsR"/>
    <property type="match status" value="1"/>
</dbReference>
<keyword evidence="7" id="KW-1185">Reference proteome</keyword>
<dbReference type="PROSITE" id="PS50850">
    <property type="entry name" value="MFS"/>
    <property type="match status" value="1"/>
</dbReference>
<feature type="domain" description="Major facilitator superfamily (MFS) profile" evidence="5">
    <location>
        <begin position="5"/>
        <end position="391"/>
    </location>
</feature>
<dbReference type="PANTHER" id="PTHR43129:SF1">
    <property type="entry name" value="FOSMIDOMYCIN RESISTANCE PROTEIN"/>
    <property type="match status" value="1"/>
</dbReference>